<comment type="subcellular location">
    <subcellularLocation>
        <location evidence="2">Endoplasmic reticulum</location>
    </subcellularLocation>
    <subcellularLocation>
        <location evidence="1">Golgi apparatus</location>
        <location evidence="1">cis-Golgi network</location>
    </subcellularLocation>
</comment>
<evidence type="ECO:0000256" key="8">
    <source>
        <dbReference type="SAM" id="Coils"/>
    </source>
</evidence>
<evidence type="ECO:0000256" key="7">
    <source>
        <dbReference type="ARBA" id="ARBA00038167"/>
    </source>
</evidence>
<evidence type="ECO:0000313" key="11">
    <source>
        <dbReference type="Proteomes" id="UP000245591"/>
    </source>
</evidence>
<dbReference type="InterPro" id="IPR011012">
    <property type="entry name" value="Longin-like_dom_sf"/>
</dbReference>
<proteinExistence type="inferred from homology"/>
<keyword evidence="8" id="KW-0175">Coiled coil</keyword>
<dbReference type="GO" id="GO:0006888">
    <property type="term" value="P:endoplasmic reticulum to Golgi vesicle-mediated transport"/>
    <property type="evidence" value="ECO:0007669"/>
    <property type="project" value="TreeGrafter"/>
</dbReference>
<dbReference type="Pfam" id="PF04099">
    <property type="entry name" value="Sybindin"/>
    <property type="match status" value="1"/>
</dbReference>
<dbReference type="Gene3D" id="3.30.450.70">
    <property type="match status" value="1"/>
</dbReference>
<dbReference type="GO" id="GO:0005783">
    <property type="term" value="C:endoplasmic reticulum"/>
    <property type="evidence" value="ECO:0007669"/>
    <property type="project" value="UniProtKB-SubCell"/>
</dbReference>
<dbReference type="GO" id="GO:0005794">
    <property type="term" value="C:Golgi apparatus"/>
    <property type="evidence" value="ECO:0007669"/>
    <property type="project" value="UniProtKB-SubCell"/>
</dbReference>
<evidence type="ECO:0000256" key="2">
    <source>
        <dbReference type="ARBA" id="ARBA00004240"/>
    </source>
</evidence>
<protein>
    <recommendedName>
        <fullName evidence="12">Trafficking protein particle complex subunit</fullName>
    </recommendedName>
</protein>
<dbReference type="PANTHER" id="PTHR23249:SF16">
    <property type="entry name" value="TRAFFICKING PROTEIN PARTICLE COMPLEX SUBUNIT 1"/>
    <property type="match status" value="1"/>
</dbReference>
<dbReference type="InterPro" id="IPR007233">
    <property type="entry name" value="TRAPPC"/>
</dbReference>
<dbReference type="SMART" id="SM01399">
    <property type="entry name" value="Sybindin"/>
    <property type="match status" value="1"/>
</dbReference>
<evidence type="ECO:0000256" key="6">
    <source>
        <dbReference type="ARBA" id="ARBA00023034"/>
    </source>
</evidence>
<feature type="compositionally biased region" description="Polar residues" evidence="9">
    <location>
        <begin position="31"/>
        <end position="47"/>
    </location>
</feature>
<evidence type="ECO:0000256" key="9">
    <source>
        <dbReference type="SAM" id="MobiDB-lite"/>
    </source>
</evidence>
<keyword evidence="6" id="KW-0333">Golgi apparatus</keyword>
<evidence type="ECO:0000256" key="3">
    <source>
        <dbReference type="ARBA" id="ARBA00022448"/>
    </source>
</evidence>
<dbReference type="Proteomes" id="UP000245591">
    <property type="component" value="Unassembled WGS sequence"/>
</dbReference>
<comment type="caution">
    <text evidence="10">The sequence shown here is derived from an EMBL/GenBank/DDBJ whole genome shotgun (WGS) entry which is preliminary data.</text>
</comment>
<organism evidence="10 11">
    <name type="scientific">Smittium angustum</name>
    <dbReference type="NCBI Taxonomy" id="133377"/>
    <lineage>
        <taxon>Eukaryota</taxon>
        <taxon>Fungi</taxon>
        <taxon>Fungi incertae sedis</taxon>
        <taxon>Zoopagomycota</taxon>
        <taxon>Kickxellomycotina</taxon>
        <taxon>Harpellomycetes</taxon>
        <taxon>Harpellales</taxon>
        <taxon>Legeriomycetaceae</taxon>
        <taxon>Smittium</taxon>
    </lineage>
</organism>
<evidence type="ECO:0000256" key="1">
    <source>
        <dbReference type="ARBA" id="ARBA00004222"/>
    </source>
</evidence>
<dbReference type="AlphaFoldDB" id="A0A2U1IZS3"/>
<feature type="region of interest" description="Disordered" evidence="9">
    <location>
        <begin position="31"/>
        <end position="51"/>
    </location>
</feature>
<keyword evidence="4" id="KW-0256">Endoplasmic reticulum</keyword>
<keyword evidence="3" id="KW-0813">Transport</keyword>
<keyword evidence="5" id="KW-0931">ER-Golgi transport</keyword>
<sequence length="275" mass="31143">MIYNLYIFNKYCECIFYAEWNLKTPEKQNANTKKQNLNQRDSSQLQRTGEGFVTSPVNDKLTVDDSRKTPFSLLNSSLGTFSPLGNVLAGEKFIKSSKSPISQDQFKDGSGTATENAKSLQKQLEKEESNRKDSTKTFNIVDAWKIKSVSNTNPLLEEAKLVYGTVYSIRNIVNKLKGSDRSIQGNGEGFLSYKTKDYKSHYYESLTGIRMVLNTDINTHDTQSVLEHIYSHIFVEYLVKNPMTIINGRDVEFGASDSFKNALNTYIQSLPTFQA</sequence>
<dbReference type="SUPFAM" id="SSF64356">
    <property type="entry name" value="SNARE-like"/>
    <property type="match status" value="1"/>
</dbReference>
<dbReference type="EMBL" id="MBFU01000565">
    <property type="protein sequence ID" value="PVZ98306.1"/>
    <property type="molecule type" value="Genomic_DNA"/>
</dbReference>
<accession>A0A2U1IZS3</accession>
<evidence type="ECO:0000256" key="5">
    <source>
        <dbReference type="ARBA" id="ARBA00022892"/>
    </source>
</evidence>
<evidence type="ECO:0000313" key="10">
    <source>
        <dbReference type="EMBL" id="PVZ98306.1"/>
    </source>
</evidence>
<dbReference type="GO" id="GO:0030008">
    <property type="term" value="C:TRAPP complex"/>
    <property type="evidence" value="ECO:0007669"/>
    <property type="project" value="InterPro"/>
</dbReference>
<keyword evidence="11" id="KW-1185">Reference proteome</keyword>
<dbReference type="PANTHER" id="PTHR23249">
    <property type="entry name" value="TRAFFICKING PROTEIN PARTICLE COMPLEX SUBUNIT"/>
    <property type="match status" value="1"/>
</dbReference>
<name>A0A2U1IZS3_SMIAN</name>
<evidence type="ECO:0008006" key="12">
    <source>
        <dbReference type="Google" id="ProtNLM"/>
    </source>
</evidence>
<gene>
    <name evidence="10" type="ORF">BB558_005698</name>
</gene>
<reference evidence="10 11" key="1">
    <citation type="journal article" date="2018" name="MBio">
        <title>Comparative Genomics Reveals the Core Gene Toolbox for the Fungus-Insect Symbiosis.</title>
        <authorList>
            <person name="Wang Y."/>
            <person name="Stata M."/>
            <person name="Wang W."/>
            <person name="Stajich J.E."/>
            <person name="White M.M."/>
            <person name="Moncalvo J.M."/>
        </authorList>
    </citation>
    <scope>NUCLEOTIDE SEQUENCE [LARGE SCALE GENOMIC DNA]</scope>
    <source>
        <strain evidence="10 11">AUS-126-30</strain>
    </source>
</reference>
<comment type="similarity">
    <text evidence="7">Belongs to the TRAPP small subunits family. BET5 subfamily.</text>
</comment>
<feature type="coiled-coil region" evidence="8">
    <location>
        <begin position="110"/>
        <end position="137"/>
    </location>
</feature>
<evidence type="ECO:0000256" key="4">
    <source>
        <dbReference type="ARBA" id="ARBA00022824"/>
    </source>
</evidence>